<dbReference type="InterPro" id="IPR003594">
    <property type="entry name" value="HATPase_dom"/>
</dbReference>
<comment type="catalytic activity">
    <reaction evidence="1">
        <text>ATP + protein L-histidine = ADP + protein N-phospho-L-histidine.</text>
        <dbReference type="EC" id="2.7.13.3"/>
    </reaction>
</comment>
<dbReference type="EMBL" id="JAJOMB010000001">
    <property type="protein sequence ID" value="MCD5309706.1"/>
    <property type="molecule type" value="Genomic_DNA"/>
</dbReference>
<dbReference type="SUPFAM" id="SSF55874">
    <property type="entry name" value="ATPase domain of HSP90 chaperone/DNA topoisomerase II/histidine kinase"/>
    <property type="match status" value="1"/>
</dbReference>
<dbReference type="Proteomes" id="UP001138997">
    <property type="component" value="Unassembled WGS sequence"/>
</dbReference>
<organism evidence="8 9">
    <name type="scientific">Kineosporia babensis</name>
    <dbReference type="NCBI Taxonomy" id="499548"/>
    <lineage>
        <taxon>Bacteria</taxon>
        <taxon>Bacillati</taxon>
        <taxon>Actinomycetota</taxon>
        <taxon>Actinomycetes</taxon>
        <taxon>Kineosporiales</taxon>
        <taxon>Kineosporiaceae</taxon>
        <taxon>Kineosporia</taxon>
    </lineage>
</organism>
<evidence type="ECO:0000313" key="9">
    <source>
        <dbReference type="Proteomes" id="UP001138997"/>
    </source>
</evidence>
<evidence type="ECO:0000256" key="2">
    <source>
        <dbReference type="ARBA" id="ARBA00012438"/>
    </source>
</evidence>
<keyword evidence="5" id="KW-0902">Two-component regulatory system</keyword>
<evidence type="ECO:0000313" key="8">
    <source>
        <dbReference type="EMBL" id="MCD5309706.1"/>
    </source>
</evidence>
<sequence>MVLRAQAADRVADTQPEQLRDAVRWIALDGQHTLAAMRQVVRVLRSTDSGGSLTPQATLAEIPQIAARMEAVGMPVDLRLPPIQPILPAAVELAAVRIVQESLTNALIHARARQALVLVLTSGGQLLIEVHDDGGAQKTRNTQPAGIPLAGIGASQPMPVRRTPTFGSGHGLVGMRERAASCDGTLEIGRSHLGGWLVRARLAMAMESEPPQALPHAG</sequence>
<dbReference type="InterPro" id="IPR036890">
    <property type="entry name" value="HATPase_C_sf"/>
</dbReference>
<evidence type="ECO:0000256" key="1">
    <source>
        <dbReference type="ARBA" id="ARBA00000085"/>
    </source>
</evidence>
<evidence type="ECO:0000256" key="5">
    <source>
        <dbReference type="ARBA" id="ARBA00023012"/>
    </source>
</evidence>
<dbReference type="CDD" id="cd16917">
    <property type="entry name" value="HATPase_UhpB-NarQ-NarX-like"/>
    <property type="match status" value="1"/>
</dbReference>
<name>A0A9X1N9J4_9ACTN</name>
<proteinExistence type="predicted"/>
<keyword evidence="9" id="KW-1185">Reference proteome</keyword>
<dbReference type="PANTHER" id="PTHR24421:SF10">
    <property type="entry name" value="NITRATE_NITRITE SENSOR PROTEIN NARQ"/>
    <property type="match status" value="1"/>
</dbReference>
<reference evidence="8" key="1">
    <citation type="submission" date="2021-11" db="EMBL/GenBank/DDBJ databases">
        <title>Streptomyces corallinus and Kineosporia corallina sp. nov., two new coral-derived marine actinobacteria.</title>
        <authorList>
            <person name="Buangrab K."/>
            <person name="Sutthacheep M."/>
            <person name="Yeemin T."/>
            <person name="Harunari E."/>
            <person name="Igarashi Y."/>
            <person name="Sripreechasak P."/>
            <person name="Kanchanasin P."/>
            <person name="Tanasupawat S."/>
            <person name="Phongsopitanun W."/>
        </authorList>
    </citation>
    <scope>NUCLEOTIDE SEQUENCE</scope>
    <source>
        <strain evidence="8">JCM 31032</strain>
    </source>
</reference>
<accession>A0A9X1N9J4</accession>
<dbReference type="AlphaFoldDB" id="A0A9X1N9J4"/>
<protein>
    <recommendedName>
        <fullName evidence="2">histidine kinase</fullName>
        <ecNumber evidence="2">2.7.13.3</ecNumber>
    </recommendedName>
</protein>
<dbReference type="GO" id="GO:0004673">
    <property type="term" value="F:protein histidine kinase activity"/>
    <property type="evidence" value="ECO:0007669"/>
    <property type="project" value="UniProtKB-EC"/>
</dbReference>
<dbReference type="EC" id="2.7.13.3" evidence="2"/>
<gene>
    <name evidence="8" type="ORF">LR394_02270</name>
</gene>
<dbReference type="InterPro" id="IPR050482">
    <property type="entry name" value="Sensor_HK_TwoCompSys"/>
</dbReference>
<feature type="domain" description="Histidine kinase/HSP90-like ATPase" evidence="7">
    <location>
        <begin position="92"/>
        <end position="202"/>
    </location>
</feature>
<dbReference type="GO" id="GO:0000160">
    <property type="term" value="P:phosphorelay signal transduction system"/>
    <property type="evidence" value="ECO:0007669"/>
    <property type="project" value="UniProtKB-KW"/>
</dbReference>
<evidence type="ECO:0000259" key="7">
    <source>
        <dbReference type="Pfam" id="PF02518"/>
    </source>
</evidence>
<feature type="region of interest" description="Disordered" evidence="6">
    <location>
        <begin position="138"/>
        <end position="160"/>
    </location>
</feature>
<dbReference type="Pfam" id="PF02518">
    <property type="entry name" value="HATPase_c"/>
    <property type="match status" value="1"/>
</dbReference>
<evidence type="ECO:0000256" key="4">
    <source>
        <dbReference type="ARBA" id="ARBA00022777"/>
    </source>
</evidence>
<dbReference type="PANTHER" id="PTHR24421">
    <property type="entry name" value="NITRATE/NITRITE SENSOR PROTEIN NARX-RELATED"/>
    <property type="match status" value="1"/>
</dbReference>
<keyword evidence="4" id="KW-0418">Kinase</keyword>
<comment type="caution">
    <text evidence="8">The sequence shown here is derived from an EMBL/GenBank/DDBJ whole genome shotgun (WGS) entry which is preliminary data.</text>
</comment>
<dbReference type="Gene3D" id="3.30.565.10">
    <property type="entry name" value="Histidine kinase-like ATPase, C-terminal domain"/>
    <property type="match status" value="1"/>
</dbReference>
<evidence type="ECO:0000256" key="3">
    <source>
        <dbReference type="ARBA" id="ARBA00022679"/>
    </source>
</evidence>
<evidence type="ECO:0000256" key="6">
    <source>
        <dbReference type="SAM" id="MobiDB-lite"/>
    </source>
</evidence>
<keyword evidence="3" id="KW-0808">Transferase</keyword>